<organism evidence="2 3">
    <name type="scientific">Oopsacas minuta</name>
    <dbReference type="NCBI Taxonomy" id="111878"/>
    <lineage>
        <taxon>Eukaryota</taxon>
        <taxon>Metazoa</taxon>
        <taxon>Porifera</taxon>
        <taxon>Hexactinellida</taxon>
        <taxon>Hexasterophora</taxon>
        <taxon>Lyssacinosida</taxon>
        <taxon>Leucopsacidae</taxon>
        <taxon>Oopsacas</taxon>
    </lineage>
</organism>
<feature type="region of interest" description="Disordered" evidence="1">
    <location>
        <begin position="90"/>
        <end position="121"/>
    </location>
</feature>
<evidence type="ECO:0000256" key="1">
    <source>
        <dbReference type="SAM" id="MobiDB-lite"/>
    </source>
</evidence>
<feature type="region of interest" description="Disordered" evidence="1">
    <location>
        <begin position="1"/>
        <end position="64"/>
    </location>
</feature>
<dbReference type="Proteomes" id="UP001165289">
    <property type="component" value="Unassembled WGS sequence"/>
</dbReference>
<protein>
    <submittedName>
        <fullName evidence="2">Uncharacterized protein</fullName>
    </submittedName>
</protein>
<keyword evidence="3" id="KW-1185">Reference proteome</keyword>
<dbReference type="EMBL" id="JAKMXF010000299">
    <property type="protein sequence ID" value="KAI6652511.1"/>
    <property type="molecule type" value="Genomic_DNA"/>
</dbReference>
<gene>
    <name evidence="2" type="ORF">LOD99_7525</name>
</gene>
<evidence type="ECO:0000313" key="3">
    <source>
        <dbReference type="Proteomes" id="UP001165289"/>
    </source>
</evidence>
<reference evidence="2 3" key="1">
    <citation type="journal article" date="2023" name="BMC Biol.">
        <title>The compact genome of the sponge Oopsacas minuta (Hexactinellida) is lacking key metazoan core genes.</title>
        <authorList>
            <person name="Santini S."/>
            <person name="Schenkelaars Q."/>
            <person name="Jourda C."/>
            <person name="Duchesne M."/>
            <person name="Belahbib H."/>
            <person name="Rocher C."/>
            <person name="Selva M."/>
            <person name="Riesgo A."/>
            <person name="Vervoort M."/>
            <person name="Leys S.P."/>
            <person name="Kodjabachian L."/>
            <person name="Le Bivic A."/>
            <person name="Borchiellini C."/>
            <person name="Claverie J.M."/>
            <person name="Renard E."/>
        </authorList>
    </citation>
    <scope>NUCLEOTIDE SEQUENCE [LARGE SCALE GENOMIC DNA]</scope>
    <source>
        <strain evidence="2">SPO-2</strain>
    </source>
</reference>
<accession>A0AAV7JWR5</accession>
<sequence>MSMDKRKKPSGTPSNTSFFAKKSRLGGNTQREDTEDTASMHTDSDSDSVDDSSGSDVRSEGEVDSLVECDIGKLQDSHIFLQQLSRDQQHRILTTEPNSDPSSYPRTCPYPSSSLRQFQPS</sequence>
<dbReference type="AlphaFoldDB" id="A0AAV7JWR5"/>
<name>A0AAV7JWR5_9METZ</name>
<comment type="caution">
    <text evidence="2">The sequence shown here is derived from an EMBL/GenBank/DDBJ whole genome shotgun (WGS) entry which is preliminary data.</text>
</comment>
<proteinExistence type="predicted"/>
<evidence type="ECO:0000313" key="2">
    <source>
        <dbReference type="EMBL" id="KAI6652511.1"/>
    </source>
</evidence>